<evidence type="ECO:0000256" key="2">
    <source>
        <dbReference type="SAM" id="MobiDB-lite"/>
    </source>
</evidence>
<feature type="region of interest" description="Disordered" evidence="2">
    <location>
        <begin position="611"/>
        <end position="658"/>
    </location>
</feature>
<feature type="compositionally biased region" description="Low complexity" evidence="2">
    <location>
        <begin position="208"/>
        <end position="224"/>
    </location>
</feature>
<dbReference type="InterPro" id="IPR007751">
    <property type="entry name" value="DUF676_lipase-like"/>
</dbReference>
<feature type="region of interest" description="Disordered" evidence="2">
    <location>
        <begin position="738"/>
        <end position="779"/>
    </location>
</feature>
<evidence type="ECO:0000313" key="5">
    <source>
        <dbReference type="Proteomes" id="UP000311382"/>
    </source>
</evidence>
<feature type="compositionally biased region" description="Pro residues" evidence="2">
    <location>
        <begin position="246"/>
        <end position="255"/>
    </location>
</feature>
<dbReference type="Proteomes" id="UP000311382">
    <property type="component" value="Unassembled WGS sequence"/>
</dbReference>
<accession>A0A5C5G9P7</accession>
<feature type="compositionally biased region" description="Basic and acidic residues" evidence="2">
    <location>
        <begin position="711"/>
        <end position="720"/>
    </location>
</feature>
<dbReference type="OrthoDB" id="5592486at2759"/>
<feature type="compositionally biased region" description="Low complexity" evidence="2">
    <location>
        <begin position="132"/>
        <end position="149"/>
    </location>
</feature>
<protein>
    <recommendedName>
        <fullName evidence="3">DUF676 domain-containing protein</fullName>
    </recommendedName>
</protein>
<proteinExistence type="inferred from homology"/>
<feature type="compositionally biased region" description="Basic and acidic residues" evidence="2">
    <location>
        <begin position="612"/>
        <end position="633"/>
    </location>
</feature>
<feature type="compositionally biased region" description="Low complexity" evidence="2">
    <location>
        <begin position="741"/>
        <end position="779"/>
    </location>
</feature>
<dbReference type="SUPFAM" id="SSF53474">
    <property type="entry name" value="alpha/beta-Hydrolases"/>
    <property type="match status" value="1"/>
</dbReference>
<dbReference type="InterPro" id="IPR029058">
    <property type="entry name" value="AB_hydrolase_fold"/>
</dbReference>
<feature type="region of interest" description="Disordered" evidence="2">
    <location>
        <begin position="806"/>
        <end position="834"/>
    </location>
</feature>
<feature type="domain" description="DUF676" evidence="3">
    <location>
        <begin position="348"/>
        <end position="395"/>
    </location>
</feature>
<sequence length="852" mass="89713">MPLTGSTIQRLSLLAGATSLASSSSSAVSAAALPVAPLLPLGTGTWSDARHTGLEGLSVALAAPRRGVKRRRTGREAGEEIRGGEGGVEAVRVASDTQRGAVRDSDAGQPRARPQNAQGRPIRVVRMIPNQPRSAPSSSHAPPFGSSAPRPALRLRLTSAHRPTSGARALSTTRTARGPLLGTDPSPQPDPPSYSNYSPSSPSPSSPSPTSVPSASSSTSATTTEPRGADASTPEKVAAPPRKARPPPPGGPRPASPYGEINALVRHPTLYEPLLKPRFPIVLCHGLYGFDVRGPGFFRLHYWGDLLRILRGKIGAEVYVTAVPGTGSVKKRAHVLHKALEDTRELLNRDINFVAHSMGGLDARYLISNIRPTLYHPKSLTTLCTPHRGSEFMAWCRANIGIGTEYEGNEALNLRPSISSSLDEPDDVSIPLPYSLKAPILSREQVLAAKKAAAEAKQNDAKADKPKKKESTLQLPGLPFNLSASVTGYLLDLLDSPAYANLAPAFLRDVFNPSTPDDPSVKYYSIAARADKIPIWHPLWLPKLVLDGAEQARVNQGCAAPPEWRGNDGLVSLESARWGEFLGTFDACDHWEMRGSSGLSSAEASKAAVEQVTRREIRDTREPRVGDQAEKVDGSPGVTEGTREEDKAADQDRKEKDRGWQWQDVYALVGKLVGAGNGNGGDKKKGAASAKASAPLASRDAPAQGDAAAKPVDDKVRSGEANDAEGLASAASWIIRQLPGTSCPSSSSSSSSSTPSSSTTGAAKQSADSSSTLSAVSSTVTTAAANVADSLVHNATARMMYGAPGLSSAASAAGAQPSDRDSSPTGRPAKPEKFDLERMCVALCRKLHNDGF</sequence>
<evidence type="ECO:0000259" key="3">
    <source>
        <dbReference type="Pfam" id="PF05057"/>
    </source>
</evidence>
<comment type="caution">
    <text evidence="4">The sequence shown here is derived from an EMBL/GenBank/DDBJ whole genome shotgun (WGS) entry which is preliminary data.</text>
</comment>
<dbReference type="STRING" id="5288.A0A5C5G9P7"/>
<evidence type="ECO:0000313" key="4">
    <source>
        <dbReference type="EMBL" id="TNY24641.1"/>
    </source>
</evidence>
<dbReference type="Pfam" id="PF05057">
    <property type="entry name" value="DUF676"/>
    <property type="match status" value="1"/>
</dbReference>
<feature type="region of interest" description="Disordered" evidence="2">
    <location>
        <begin position="66"/>
        <end position="259"/>
    </location>
</feature>
<evidence type="ECO:0000256" key="1">
    <source>
        <dbReference type="ARBA" id="ARBA00007920"/>
    </source>
</evidence>
<name>A0A5C5G9P7_9BASI</name>
<dbReference type="PANTHER" id="PTHR11440">
    <property type="entry name" value="LECITHIN-CHOLESTEROL ACYLTRANSFERASE-RELATED"/>
    <property type="match status" value="1"/>
</dbReference>
<dbReference type="AlphaFoldDB" id="A0A5C5G9P7"/>
<dbReference type="Gene3D" id="3.40.50.1820">
    <property type="entry name" value="alpha/beta hydrolase"/>
    <property type="match status" value="1"/>
</dbReference>
<gene>
    <name evidence="4" type="ORF">DMC30DRAFT_413</name>
</gene>
<feature type="region of interest" description="Disordered" evidence="2">
    <location>
        <begin position="676"/>
        <end position="725"/>
    </location>
</feature>
<keyword evidence="5" id="KW-1185">Reference proteome</keyword>
<organism evidence="4 5">
    <name type="scientific">Rhodotorula diobovata</name>
    <dbReference type="NCBI Taxonomy" id="5288"/>
    <lineage>
        <taxon>Eukaryota</taxon>
        <taxon>Fungi</taxon>
        <taxon>Dikarya</taxon>
        <taxon>Basidiomycota</taxon>
        <taxon>Pucciniomycotina</taxon>
        <taxon>Microbotryomycetes</taxon>
        <taxon>Sporidiobolales</taxon>
        <taxon>Sporidiobolaceae</taxon>
        <taxon>Rhodotorula</taxon>
    </lineage>
</organism>
<dbReference type="EMBL" id="SOZI01000001">
    <property type="protein sequence ID" value="TNY24641.1"/>
    <property type="molecule type" value="Genomic_DNA"/>
</dbReference>
<feature type="compositionally biased region" description="Low complexity" evidence="2">
    <location>
        <begin position="806"/>
        <end position="815"/>
    </location>
</feature>
<reference evidence="4 5" key="1">
    <citation type="submission" date="2019-03" db="EMBL/GenBank/DDBJ databases">
        <title>Rhodosporidium diobovatum UCD-FST 08-225 genome sequencing, assembly, and annotation.</title>
        <authorList>
            <person name="Fakankun I.U."/>
            <person name="Fristensky B."/>
            <person name="Levin D.B."/>
        </authorList>
    </citation>
    <scope>NUCLEOTIDE SEQUENCE [LARGE SCALE GENOMIC DNA]</scope>
    <source>
        <strain evidence="4 5">UCD-FST 08-225</strain>
    </source>
</reference>
<feature type="compositionally biased region" description="Basic and acidic residues" evidence="2">
    <location>
        <begin position="74"/>
        <end position="83"/>
    </location>
</feature>
<comment type="similarity">
    <text evidence="1">Belongs to the putative lipase ROG1 family.</text>
</comment>
<feature type="compositionally biased region" description="Basic and acidic residues" evidence="2">
    <location>
        <begin position="641"/>
        <end position="658"/>
    </location>
</feature>